<dbReference type="Gene3D" id="1.10.530.10">
    <property type="match status" value="1"/>
</dbReference>
<keyword evidence="3" id="KW-1185">Reference proteome</keyword>
<name>A0A380MXL4_9GAMM</name>
<dbReference type="SUPFAM" id="SSF53955">
    <property type="entry name" value="Lysozyme-like"/>
    <property type="match status" value="1"/>
</dbReference>
<reference evidence="2 3" key="1">
    <citation type="submission" date="2018-06" db="EMBL/GenBank/DDBJ databases">
        <authorList>
            <consortium name="Pathogen Informatics"/>
            <person name="Doyle S."/>
        </authorList>
    </citation>
    <scope>NUCLEOTIDE SEQUENCE [LARGE SCALE GENOMIC DNA]</scope>
    <source>
        <strain evidence="2 3">NCTC13337</strain>
    </source>
</reference>
<dbReference type="CDD" id="cd16892">
    <property type="entry name" value="LT_VirB1-like"/>
    <property type="match status" value="1"/>
</dbReference>
<dbReference type="EMBL" id="UHIC01000001">
    <property type="protein sequence ID" value="SUO96177.1"/>
    <property type="molecule type" value="Genomic_DNA"/>
</dbReference>
<accession>A0A380MXL4</accession>
<evidence type="ECO:0000313" key="2">
    <source>
        <dbReference type="EMBL" id="SUO96177.1"/>
    </source>
</evidence>
<proteinExistence type="predicted"/>
<dbReference type="InterPro" id="IPR023346">
    <property type="entry name" value="Lysozyme-like_dom_sf"/>
</dbReference>
<evidence type="ECO:0000259" key="1">
    <source>
        <dbReference type="Pfam" id="PF01464"/>
    </source>
</evidence>
<dbReference type="Proteomes" id="UP000254601">
    <property type="component" value="Unassembled WGS sequence"/>
</dbReference>
<protein>
    <submittedName>
        <fullName evidence="2">Type IV secretion system lytic transglycosylase VirB1</fullName>
    </submittedName>
</protein>
<dbReference type="InterPro" id="IPR008258">
    <property type="entry name" value="Transglycosylase_SLT_dom_1"/>
</dbReference>
<evidence type="ECO:0000313" key="3">
    <source>
        <dbReference type="Proteomes" id="UP000254601"/>
    </source>
</evidence>
<feature type="domain" description="Transglycosylase SLT" evidence="1">
    <location>
        <begin position="11"/>
        <end position="133"/>
    </location>
</feature>
<dbReference type="AlphaFoldDB" id="A0A380MXL4"/>
<organism evidence="2 3">
    <name type="scientific">Suttonella ornithocola</name>
    <dbReference type="NCBI Taxonomy" id="279832"/>
    <lineage>
        <taxon>Bacteria</taxon>
        <taxon>Pseudomonadati</taxon>
        <taxon>Pseudomonadota</taxon>
        <taxon>Gammaproteobacteria</taxon>
        <taxon>Cardiobacteriales</taxon>
        <taxon>Cardiobacteriaceae</taxon>
        <taxon>Suttonella</taxon>
    </lineage>
</organism>
<sequence>MFEFLGCPIVVPPEQMSAIVRTESSANPYAIGIVGHYLSRQPSNENEALAVVTALKDGDYNYSVGLSQINKINFYRYLSFSKLFDKCSNLLAGSKILKACYERLKDWGQAYSCYYSGDSITGFKHGYVAKVKQNYTKPILQVVAIPSASSAPIKLISRKNKNSNDESLVKPPSLKQRRLNASLSSIDS</sequence>
<gene>
    <name evidence="2" type="ORF">NCTC13337_01741</name>
</gene>
<dbReference type="Pfam" id="PF01464">
    <property type="entry name" value="SLT"/>
    <property type="match status" value="1"/>
</dbReference>